<name>A0A1Y3XXB5_9ACTN</name>
<evidence type="ECO:0000256" key="5">
    <source>
        <dbReference type="ARBA" id="ARBA00022692"/>
    </source>
</evidence>
<feature type="transmembrane region" description="Helical" evidence="9">
    <location>
        <begin position="47"/>
        <end position="68"/>
    </location>
</feature>
<dbReference type="Proteomes" id="UP000195781">
    <property type="component" value="Unassembled WGS sequence"/>
</dbReference>
<keyword evidence="4" id="KW-1003">Cell membrane</keyword>
<evidence type="ECO:0000256" key="2">
    <source>
        <dbReference type="ARBA" id="ARBA00009773"/>
    </source>
</evidence>
<evidence type="ECO:0000313" key="11">
    <source>
        <dbReference type="Proteomes" id="UP000195781"/>
    </source>
</evidence>
<evidence type="ECO:0000256" key="9">
    <source>
        <dbReference type="SAM" id="Phobius"/>
    </source>
</evidence>
<feature type="transmembrane region" description="Helical" evidence="9">
    <location>
        <begin position="257"/>
        <end position="276"/>
    </location>
</feature>
<feature type="transmembrane region" description="Helical" evidence="9">
    <location>
        <begin position="283"/>
        <end position="306"/>
    </location>
</feature>
<dbReference type="RefSeq" id="WP_094335304.1">
    <property type="nucleotide sequence ID" value="NZ_NFIE01000007.1"/>
</dbReference>
<evidence type="ECO:0000256" key="6">
    <source>
        <dbReference type="ARBA" id="ARBA00022989"/>
    </source>
</evidence>
<keyword evidence="5 9" id="KW-0812">Transmembrane</keyword>
<keyword evidence="7 9" id="KW-0472">Membrane</keyword>
<evidence type="ECO:0000313" key="10">
    <source>
        <dbReference type="EMBL" id="OUN88958.1"/>
    </source>
</evidence>
<feature type="transmembrane region" description="Helical" evidence="9">
    <location>
        <begin position="233"/>
        <end position="251"/>
    </location>
</feature>
<evidence type="ECO:0000256" key="3">
    <source>
        <dbReference type="ARBA" id="ARBA00022448"/>
    </source>
</evidence>
<dbReference type="GO" id="GO:0005886">
    <property type="term" value="C:plasma membrane"/>
    <property type="evidence" value="ECO:0007669"/>
    <property type="project" value="UniProtKB-SubCell"/>
</dbReference>
<dbReference type="GO" id="GO:0055085">
    <property type="term" value="P:transmembrane transport"/>
    <property type="evidence" value="ECO:0007669"/>
    <property type="project" value="TreeGrafter"/>
</dbReference>
<accession>A0A1Y3XXB5</accession>
<feature type="transmembrane region" description="Helical" evidence="9">
    <location>
        <begin position="168"/>
        <end position="193"/>
    </location>
</feature>
<evidence type="ECO:0000256" key="1">
    <source>
        <dbReference type="ARBA" id="ARBA00004651"/>
    </source>
</evidence>
<feature type="region of interest" description="Disordered" evidence="8">
    <location>
        <begin position="435"/>
        <end position="460"/>
    </location>
</feature>
<feature type="compositionally biased region" description="Basic and acidic residues" evidence="8">
    <location>
        <begin position="436"/>
        <end position="460"/>
    </location>
</feature>
<gene>
    <name evidence="10" type="ORF">B5G02_04135</name>
</gene>
<keyword evidence="3" id="KW-0813">Transport</keyword>
<dbReference type="AlphaFoldDB" id="A0A1Y3XXB5"/>
<comment type="subcellular location">
    <subcellularLocation>
        <location evidence="1">Cell membrane</location>
        <topology evidence="1">Multi-pass membrane protein</topology>
    </subcellularLocation>
</comment>
<comment type="caution">
    <text evidence="10">The sequence shown here is derived from an EMBL/GenBank/DDBJ whole genome shotgun (WGS) entry which is preliminary data.</text>
</comment>
<evidence type="ECO:0000256" key="4">
    <source>
        <dbReference type="ARBA" id="ARBA00022475"/>
    </source>
</evidence>
<dbReference type="OrthoDB" id="3185394at2"/>
<proteinExistence type="inferred from homology"/>
<reference evidence="11" key="1">
    <citation type="submission" date="2017-04" db="EMBL/GenBank/DDBJ databases">
        <title>Function of individual gut microbiota members based on whole genome sequencing of pure cultures obtained from chicken caecum.</title>
        <authorList>
            <person name="Medvecky M."/>
            <person name="Cejkova D."/>
            <person name="Polansky O."/>
            <person name="Karasova D."/>
            <person name="Kubasova T."/>
            <person name="Cizek A."/>
            <person name="Rychlik I."/>
        </authorList>
    </citation>
    <scope>NUCLEOTIDE SEQUENCE [LARGE SCALE GENOMIC DNA]</scope>
    <source>
        <strain evidence="11">An5</strain>
    </source>
</reference>
<dbReference type="PANTHER" id="PTHR21716:SF53">
    <property type="entry name" value="PERMEASE PERM-RELATED"/>
    <property type="match status" value="1"/>
</dbReference>
<feature type="transmembrane region" description="Helical" evidence="9">
    <location>
        <begin position="80"/>
        <end position="102"/>
    </location>
</feature>
<keyword evidence="11" id="KW-1185">Reference proteome</keyword>
<keyword evidence="6 9" id="KW-1133">Transmembrane helix</keyword>
<dbReference type="EMBL" id="NFIE01000007">
    <property type="protein sequence ID" value="OUN88958.1"/>
    <property type="molecule type" value="Genomic_DNA"/>
</dbReference>
<sequence>MVDRARTDAAEAKLPGAGVIALRVWTVVGAIIIGIALLYVLGVLAPVVEFLAVGSLIAFIASPIVNALERKRIPRPVGAFIGLAAVILISLCVIMVIVPIFVDQVIEVLSRLPDQLQALSTWATQVAHDIEAFSHSSWASGFDSMLQSVTNVASSYVTQLAGDLGRGLFPVLSGFASQLFIIFLGLVLAYWLALDYPKIHREIATIVGEGHEMSYRFMVAILSRSVGGYMRSMVITSFIDGLLAFIGLLIIGHPYAALMGVLTGLMHLIPVLGSWISAFAATLLALFYSPVLAFWTIIVCMVAQNVTDNVVSPKVMQSSVQIHPAMNLAALVVGSTLMGAIGMVVAIPLCAALKGLFVFYFEKSTGRALVSYDGAIFQGTPFRDEHGNPVPAFDALGDDTFVQESELIPKDVAPTGSAVPRPDLENPWSKLQFLHRNSEADAKGEQKPADTAPDDKTSRD</sequence>
<dbReference type="Pfam" id="PF01594">
    <property type="entry name" value="AI-2E_transport"/>
    <property type="match status" value="1"/>
</dbReference>
<feature type="transmembrane region" description="Helical" evidence="9">
    <location>
        <begin position="20"/>
        <end position="41"/>
    </location>
</feature>
<feature type="transmembrane region" description="Helical" evidence="9">
    <location>
        <begin position="326"/>
        <end position="353"/>
    </location>
</feature>
<dbReference type="InterPro" id="IPR002549">
    <property type="entry name" value="AI-2E-like"/>
</dbReference>
<evidence type="ECO:0000256" key="7">
    <source>
        <dbReference type="ARBA" id="ARBA00023136"/>
    </source>
</evidence>
<protein>
    <submittedName>
        <fullName evidence="10">AI-2E family transporter</fullName>
    </submittedName>
</protein>
<comment type="similarity">
    <text evidence="2">Belongs to the autoinducer-2 exporter (AI-2E) (TC 2.A.86) family.</text>
</comment>
<dbReference type="PANTHER" id="PTHR21716">
    <property type="entry name" value="TRANSMEMBRANE PROTEIN"/>
    <property type="match status" value="1"/>
</dbReference>
<evidence type="ECO:0000256" key="8">
    <source>
        <dbReference type="SAM" id="MobiDB-lite"/>
    </source>
</evidence>
<organism evidence="10 11">
    <name type="scientific">[Collinsella] massiliensis</name>
    <dbReference type="NCBI Taxonomy" id="1232426"/>
    <lineage>
        <taxon>Bacteria</taxon>
        <taxon>Bacillati</taxon>
        <taxon>Actinomycetota</taxon>
        <taxon>Coriobacteriia</taxon>
        <taxon>Coriobacteriales</taxon>
        <taxon>Coriobacteriaceae</taxon>
        <taxon>Enorma</taxon>
    </lineage>
</organism>